<dbReference type="Proteomes" id="UP001163223">
    <property type="component" value="Chromosome"/>
</dbReference>
<sequence>MVAPKRDVLVTGIGLLSSLGEGVEAHREALASAGAPRLDGSSFAPYTVHPLVAVDWSAQIPKKGDQRQMETWQKIGVYAAGLALADAAVPADEATRAGVDMIVAAGGGERDTTVDALVLARAREAGDNGARMNATLSSELRPTLFLAQLSNLLAGNISIVHKVTGSSRTFMGEEGAGISALAVAQARIAAGQSDICLVGSAYNAERKDLLLNYEIAGMLRSGPFAPVFERIADGGEPGLVTGSVGAFLVLEPAEHAEARGARAYARLTRVEGDRGRRDAAALEKRLSRLVEAAGGLDADLVVSGATGLADATRVERDVLAAKAPKAELRAAGERLGHSFETQFIAATALAALDLAGGGHARALVTTVGHSDAEGVAALEAVSNGEAAR</sequence>
<accession>A0ACD4NUE3</accession>
<protein>
    <submittedName>
        <fullName evidence="1">Beta-ketoacyl-ACP synthase</fullName>
        <ecNumber evidence="1">2.3.1.179</ecNumber>
    </submittedName>
</protein>
<keyword evidence="1" id="KW-0808">Transferase</keyword>
<gene>
    <name evidence="1" type="ORF">OXU80_10430</name>
</gene>
<evidence type="ECO:0000313" key="1">
    <source>
        <dbReference type="EMBL" id="WAJ30586.1"/>
    </source>
</evidence>
<keyword evidence="1" id="KW-0012">Acyltransferase</keyword>
<evidence type="ECO:0000313" key="2">
    <source>
        <dbReference type="Proteomes" id="UP001163223"/>
    </source>
</evidence>
<dbReference type="EC" id="2.3.1.179" evidence="1"/>
<keyword evidence="2" id="KW-1185">Reference proteome</keyword>
<dbReference type="EMBL" id="CP113520">
    <property type="protein sequence ID" value="WAJ30586.1"/>
    <property type="molecule type" value="Genomic_DNA"/>
</dbReference>
<reference evidence="1" key="1">
    <citation type="submission" date="2022-11" db="EMBL/GenBank/DDBJ databases">
        <title>beta-Carotene-producing bacterium, Jeongeuplla avenae sp. nov., alleviates the salt stress of Arabidopsis seedlings.</title>
        <authorList>
            <person name="Jiang L."/>
            <person name="Lee J."/>
        </authorList>
    </citation>
    <scope>NUCLEOTIDE SEQUENCE</scope>
    <source>
        <strain evidence="1">DY_R2A_6</strain>
    </source>
</reference>
<organism evidence="1 2">
    <name type="scientific">Antarcticirhabdus aurantiaca</name>
    <dbReference type="NCBI Taxonomy" id="2606717"/>
    <lineage>
        <taxon>Bacteria</taxon>
        <taxon>Pseudomonadati</taxon>
        <taxon>Pseudomonadota</taxon>
        <taxon>Alphaproteobacteria</taxon>
        <taxon>Hyphomicrobiales</taxon>
        <taxon>Aurantimonadaceae</taxon>
        <taxon>Antarcticirhabdus</taxon>
    </lineage>
</organism>
<name>A0ACD4NUE3_9HYPH</name>
<proteinExistence type="predicted"/>